<feature type="transmembrane region" description="Helical" evidence="3">
    <location>
        <begin position="50"/>
        <end position="70"/>
    </location>
</feature>
<feature type="region of interest" description="Disordered" evidence="2">
    <location>
        <begin position="866"/>
        <end position="985"/>
    </location>
</feature>
<keyword evidence="5" id="KW-1185">Reference proteome</keyword>
<evidence type="ECO:0000313" key="5">
    <source>
        <dbReference type="Proteomes" id="UP001055115"/>
    </source>
</evidence>
<protein>
    <submittedName>
        <fullName evidence="4">Uncharacterized protein</fullName>
    </submittedName>
</protein>
<feature type="compositionally biased region" description="Basic residues" evidence="2">
    <location>
        <begin position="949"/>
        <end position="960"/>
    </location>
</feature>
<keyword evidence="3" id="KW-1133">Transmembrane helix</keyword>
<evidence type="ECO:0000256" key="2">
    <source>
        <dbReference type="SAM" id="MobiDB-lite"/>
    </source>
</evidence>
<feature type="transmembrane region" description="Helical" evidence="3">
    <location>
        <begin position="101"/>
        <end position="122"/>
    </location>
</feature>
<gene>
    <name evidence="4" type="ORF">ColSpa_11205</name>
</gene>
<reference evidence="4 5" key="1">
    <citation type="submission" date="2022-03" db="EMBL/GenBank/DDBJ databases">
        <title>Genome data of Colletotrichum spp.</title>
        <authorList>
            <person name="Utami Y.D."/>
            <person name="Hiruma K."/>
        </authorList>
    </citation>
    <scope>NUCLEOTIDE SEQUENCE [LARGE SCALE GENOMIC DNA]</scope>
    <source>
        <strain evidence="4 5">MAFF 239500</strain>
    </source>
</reference>
<dbReference type="Gene3D" id="1.10.287.1490">
    <property type="match status" value="1"/>
</dbReference>
<dbReference type="EMBL" id="BQXU01000043">
    <property type="protein sequence ID" value="GKT51024.1"/>
    <property type="molecule type" value="Genomic_DNA"/>
</dbReference>
<feature type="region of interest" description="Disordered" evidence="2">
    <location>
        <begin position="720"/>
        <end position="756"/>
    </location>
</feature>
<feature type="compositionally biased region" description="Polar residues" evidence="2">
    <location>
        <begin position="965"/>
        <end position="974"/>
    </location>
</feature>
<organism evidence="4 5">
    <name type="scientific">Colletotrichum spaethianum</name>
    <dbReference type="NCBI Taxonomy" id="700344"/>
    <lineage>
        <taxon>Eukaryota</taxon>
        <taxon>Fungi</taxon>
        <taxon>Dikarya</taxon>
        <taxon>Ascomycota</taxon>
        <taxon>Pezizomycotina</taxon>
        <taxon>Sordariomycetes</taxon>
        <taxon>Hypocreomycetidae</taxon>
        <taxon>Glomerellales</taxon>
        <taxon>Glomerellaceae</taxon>
        <taxon>Colletotrichum</taxon>
        <taxon>Colletotrichum spaethianum species complex</taxon>
    </lineage>
</organism>
<feature type="coiled-coil region" evidence="1">
    <location>
        <begin position="364"/>
        <end position="467"/>
    </location>
</feature>
<evidence type="ECO:0000256" key="3">
    <source>
        <dbReference type="SAM" id="Phobius"/>
    </source>
</evidence>
<proteinExistence type="predicted"/>
<keyword evidence="1" id="KW-0175">Coiled coil</keyword>
<comment type="caution">
    <text evidence="4">The sequence shown here is derived from an EMBL/GenBank/DDBJ whole genome shotgun (WGS) entry which is preliminary data.</text>
</comment>
<evidence type="ECO:0000256" key="1">
    <source>
        <dbReference type="SAM" id="Coils"/>
    </source>
</evidence>
<feature type="compositionally biased region" description="Polar residues" evidence="2">
    <location>
        <begin position="790"/>
        <end position="801"/>
    </location>
</feature>
<keyword evidence="3" id="KW-0472">Membrane</keyword>
<accession>A0AA37PF32</accession>
<sequence length="985" mass="110450">MRGIDPINVALAFGAFIIALRALFQAAIQLLYYLPELLKLLTIEDNLKMIVGFWILIHTLLAAPFSYLYVINPSIRYFIPSLGCSEETATRIDQKIARCSMVAFIPYPSTVLHASAAVVGYLCRTSITIATLATDRIFKERRTNVVTEAKQPSLNLHAELTTEQKAAEARRCRLPGPVCESRRHQLDIKRKEVNELVKQLGEVEQRELDANGATDTERASRKLIQQRLDRTEQQLSQYSPEANNIRQLESQLAEYQKKADQARLRADKAERLLKTEVENSKWIIERKDAHARKLRGDAAHVAVVAKDRLGVMRAEIKSLKQELDEATRKNTPADIETFIAEKDTTIQFLIDAGIAVEEDRDEKMKYAETMYALLETENQNLRQQLSDSTNILQNAGNKAEICSLRDTLADAQKHIQTAKAGLTNKQARIDELENQVKKATGESNAAMAGVANQINKLTAELSAAQEKLVLGMTKEHIESITHQTEELSNQLTTAQASHTSKMNQASAIHTEQQQCIASLRSNLDASNNENTSLRQEVSRLQELHHQNAVSNANSGAIEQRLEAVQHQHQTDLNQARTLFATKDGEFKHLQDSLVVARVRISSLEKEVTEMQEYNEDHDKEVESLKEQLHKALTNEQDAIKRFTELEERRKKEATADLLRYNRLKVEYNKASRQRDNLAAGTRTDKTEALRNQLTKAADMITDRDISIMTLEEQVQGMKSNFENGHAGANTSAEDQNNQKTSPNQTQLYTTETKEKQQKALEMINRAQWLGGVNEDGSEEDAQSDTGMEMESTQAYDATNPKTQDEKKNQGEEDAEEEDEEFEAAMNQAIDESNQEYENRTAAIFKTSIEAPGVKNPFALPGPPTTASDFSAMFGRHDPVPIFGQQTANMSSPEKPVTPDSTTAKHLKSGVTFWMPTKMSPATPTPKQQQKQQNASGQEASDTPAPITGRKLKRPSTRRLSHTKEQQLQSPNPSSDAVYKPAPKNE</sequence>
<dbReference type="GeneID" id="73332007"/>
<dbReference type="RefSeq" id="XP_049133374.1">
    <property type="nucleotide sequence ID" value="XM_049277417.1"/>
</dbReference>
<feature type="coiled-coil region" evidence="1">
    <location>
        <begin position="245"/>
        <end position="279"/>
    </location>
</feature>
<feature type="coiled-coil region" evidence="1">
    <location>
        <begin position="600"/>
        <end position="641"/>
    </location>
</feature>
<evidence type="ECO:0000313" key="4">
    <source>
        <dbReference type="EMBL" id="GKT51024.1"/>
    </source>
</evidence>
<keyword evidence="3" id="KW-0812">Transmembrane</keyword>
<feature type="region of interest" description="Disordered" evidence="2">
    <location>
        <begin position="768"/>
        <end position="819"/>
    </location>
</feature>
<dbReference type="AlphaFoldDB" id="A0AA37PF32"/>
<dbReference type="Proteomes" id="UP001055115">
    <property type="component" value="Unassembled WGS sequence"/>
</dbReference>
<name>A0AA37PF32_9PEZI</name>
<feature type="coiled-coil region" evidence="1">
    <location>
        <begin position="516"/>
        <end position="543"/>
    </location>
</feature>
<feature type="compositionally biased region" description="Polar residues" evidence="2">
    <location>
        <begin position="720"/>
        <end position="750"/>
    </location>
</feature>